<gene>
    <name evidence="3" type="ORF">TART1_1714</name>
</gene>
<sequence length="173" mass="19660">MAKFVKGSYRTISEVHAVLEDLRKEGYAESDITLVTNKDNTYKELDDSTDAQIKLEEHYAEHFSLWEKILNMFPIFTSDDYVTNTENPDSEAEEDTLLDGYQKQLDDGEIIVIVDDLLNKESALNLEPMNPDPGVAKDILEDAPEKDSHPDVEAMEDVLEQETTYVPGDEDKI</sequence>
<feature type="domain" description="General stress protein 17M-like" evidence="2">
    <location>
        <begin position="7"/>
        <end position="79"/>
    </location>
</feature>
<feature type="region of interest" description="Disordered" evidence="1">
    <location>
        <begin position="125"/>
        <end position="151"/>
    </location>
</feature>
<dbReference type="OrthoDB" id="2334846at2"/>
<protein>
    <submittedName>
        <fullName evidence="3">Heat induced stress protein yflt</fullName>
    </submittedName>
</protein>
<evidence type="ECO:0000259" key="2">
    <source>
        <dbReference type="Pfam" id="PF11181"/>
    </source>
</evidence>
<dbReference type="Proteomes" id="UP000262072">
    <property type="component" value="Unassembled WGS sequence"/>
</dbReference>
<name>A0A383TFY2_9LACT</name>
<feature type="compositionally biased region" description="Basic and acidic residues" evidence="1">
    <location>
        <begin position="138"/>
        <end position="151"/>
    </location>
</feature>
<dbReference type="InterPro" id="IPR025889">
    <property type="entry name" value="GSP17M-like_dom"/>
</dbReference>
<evidence type="ECO:0000256" key="1">
    <source>
        <dbReference type="SAM" id="MobiDB-lite"/>
    </source>
</evidence>
<proteinExistence type="predicted"/>
<dbReference type="Pfam" id="PF11181">
    <property type="entry name" value="YflT"/>
    <property type="match status" value="1"/>
</dbReference>
<accession>A0A383TFY2</accession>
<organism evidence="3 4">
    <name type="scientific">Trichococcus shcherbakoviae</name>
    <dbReference type="NCBI Taxonomy" id="2094020"/>
    <lineage>
        <taxon>Bacteria</taxon>
        <taxon>Bacillati</taxon>
        <taxon>Bacillota</taxon>
        <taxon>Bacilli</taxon>
        <taxon>Lactobacillales</taxon>
        <taxon>Carnobacteriaceae</taxon>
        <taxon>Trichococcus</taxon>
    </lineage>
</organism>
<dbReference type="EMBL" id="UNRR01000020">
    <property type="protein sequence ID" value="SYZ78898.1"/>
    <property type="molecule type" value="Genomic_DNA"/>
</dbReference>
<evidence type="ECO:0000313" key="3">
    <source>
        <dbReference type="EMBL" id="SYZ78898.1"/>
    </source>
</evidence>
<dbReference type="AlphaFoldDB" id="A0A383TFY2"/>
<reference evidence="4" key="1">
    <citation type="submission" date="2018-05" db="EMBL/GenBank/DDBJ databases">
        <authorList>
            <person name="Strepis N."/>
        </authorList>
    </citation>
    <scope>NUCLEOTIDE SEQUENCE [LARGE SCALE GENOMIC DNA]</scope>
</reference>
<evidence type="ECO:0000313" key="4">
    <source>
        <dbReference type="Proteomes" id="UP000262072"/>
    </source>
</evidence>
<dbReference type="RefSeq" id="WP_160117044.1">
    <property type="nucleotide sequence ID" value="NZ_UNRR01000020.1"/>
</dbReference>